<comment type="subcellular location">
    <subcellularLocation>
        <location evidence="1">Cytoplasm</location>
        <location evidence="1">Cytoskeleton</location>
        <location evidence="1">Microtubule organizing center</location>
        <location evidence="1">Centrosome</location>
        <location evidence="1">Centriole</location>
    </subcellularLocation>
</comment>
<feature type="region of interest" description="Disordered" evidence="6">
    <location>
        <begin position="366"/>
        <end position="392"/>
    </location>
</feature>
<feature type="coiled-coil region" evidence="5">
    <location>
        <begin position="520"/>
        <end position="576"/>
    </location>
</feature>
<organism evidence="7">
    <name type="scientific">Cacopsylla melanoneura</name>
    <dbReference type="NCBI Taxonomy" id="428564"/>
    <lineage>
        <taxon>Eukaryota</taxon>
        <taxon>Metazoa</taxon>
        <taxon>Ecdysozoa</taxon>
        <taxon>Arthropoda</taxon>
        <taxon>Hexapoda</taxon>
        <taxon>Insecta</taxon>
        <taxon>Pterygota</taxon>
        <taxon>Neoptera</taxon>
        <taxon>Paraneoptera</taxon>
        <taxon>Hemiptera</taxon>
        <taxon>Sternorrhyncha</taxon>
        <taxon>Psylloidea</taxon>
        <taxon>Psyllidae</taxon>
        <taxon>Psyllinae</taxon>
        <taxon>Cacopsylla</taxon>
    </lineage>
</organism>
<dbReference type="GO" id="GO:0005814">
    <property type="term" value="C:centriole"/>
    <property type="evidence" value="ECO:0007669"/>
    <property type="project" value="UniProtKB-SubCell"/>
</dbReference>
<keyword evidence="2" id="KW-0963">Cytoplasm</keyword>
<evidence type="ECO:0000256" key="3">
    <source>
        <dbReference type="ARBA" id="ARBA00023212"/>
    </source>
</evidence>
<dbReference type="PANTHER" id="PTHR20544:SF0">
    <property type="entry name" value="NUCLEOPROTEIN TPR_MLP1 DOMAIN-CONTAINING PROTEIN"/>
    <property type="match status" value="1"/>
</dbReference>
<keyword evidence="3" id="KW-0206">Cytoskeleton</keyword>
<proteinExistence type="inferred from homology"/>
<protein>
    <submittedName>
        <fullName evidence="7">Centrosomal protein of 135 kDa</fullName>
    </submittedName>
</protein>
<dbReference type="Gene3D" id="1.10.287.510">
    <property type="entry name" value="Helix hairpin bin"/>
    <property type="match status" value="1"/>
</dbReference>
<dbReference type="EMBL" id="HBUF01097974">
    <property type="protein sequence ID" value="CAG6637342.1"/>
    <property type="molecule type" value="Transcribed_RNA"/>
</dbReference>
<sequence>MGYETESIYKSLRSTLDELGYHQALSFDSLYLVKALVADLIQTTQSLKHYKELSQKTLSKCNELEVGLQPYKEDNARLVQECNRLHKKLIAQKDNHEDAQKELKFKLRQSESEKESLEFNTGELTARLADVEKECLKKNQRIHELQNVILKRHPHRNLTSSKSTWGGKGDSAVTFESKLKASTSLDSTVHLLKQADSNTKALRGEVKELQQRLDNKEYVIDNLQTKLNTRNTEITRLTSLLEGGRPVAAVIQDHTGDTVTHPTCIQSQMFCTCNDKPAAAQAQGCRFTCLEQRNSQLEKKLKECLRRQHDAMQHALRLSDKNKMLEVRLKSVEQSKDSEKASKDMTELQNKISSLTKLIEDLRKENQNQQNQGRYTGTKTKTTFTTSKSERESVQLREKVEDYKILEKDLMSEIDRLERENTLQKTYITELEYKLLQCLNSKEDLERAVKVKDALRRDAKEQGGGGGTVTSTTCDTEHRFEGLIKERDHYQKEYAFIVDKLTAIPLRTHTVSRELPLNNLSNLILERDEYQRQSESLQHVSDNRSDTVHCELKRRLSDQGQEISHLKHKYKLLEQEYADKSSLKAKYTKFLEEEYRREKAGFTSSRQEPFTRDEETDMSARRRGGSPNIGTGVDLDTYLNLQEERDRLYASNVKLQEEKAELLSRLKRVQIDACSMNEDRIRSLESERCHLISKQTELNSRLGELEEENRGLKRKLYVHENELSEERNSLNSIRRVQEQTDQALLSFRKTHDNLESQIRELKDQNCRLDAEKDSLVTQVESLREDNARMRSCMMSLDGQKDSILMTLDSKIDLISRLERDMCSKDSKIEQLEDRIAKFKTTVE</sequence>
<comment type="similarity">
    <text evidence="4">Belongs to the CEP135/TSGA10 family.</text>
</comment>
<feature type="coiled-coil region" evidence="5">
    <location>
        <begin position="79"/>
        <end position="148"/>
    </location>
</feature>
<evidence type="ECO:0000256" key="2">
    <source>
        <dbReference type="ARBA" id="ARBA00022490"/>
    </source>
</evidence>
<feature type="coiled-coil region" evidence="5">
    <location>
        <begin position="192"/>
        <end position="226"/>
    </location>
</feature>
<evidence type="ECO:0000256" key="5">
    <source>
        <dbReference type="SAM" id="Coils"/>
    </source>
</evidence>
<feature type="coiled-coil region" evidence="5">
    <location>
        <begin position="400"/>
        <end position="462"/>
    </location>
</feature>
<evidence type="ECO:0000313" key="7">
    <source>
        <dbReference type="EMBL" id="CAG6637342.1"/>
    </source>
</evidence>
<accession>A0A8D8QTC9</accession>
<dbReference type="PANTHER" id="PTHR20544">
    <property type="entry name" value="CENTROSOMAL PROTEIN CEP135"/>
    <property type="match status" value="1"/>
</dbReference>
<feature type="compositionally biased region" description="Low complexity" evidence="6">
    <location>
        <begin position="376"/>
        <end position="387"/>
    </location>
</feature>
<evidence type="ECO:0000256" key="6">
    <source>
        <dbReference type="SAM" id="MobiDB-lite"/>
    </source>
</evidence>
<reference evidence="7" key="1">
    <citation type="submission" date="2021-05" db="EMBL/GenBank/DDBJ databases">
        <authorList>
            <person name="Alioto T."/>
            <person name="Alioto T."/>
            <person name="Gomez Garrido J."/>
        </authorList>
    </citation>
    <scope>NUCLEOTIDE SEQUENCE</scope>
</reference>
<dbReference type="InterPro" id="IPR051877">
    <property type="entry name" value="Centriole_BasalBody_StrucProt"/>
</dbReference>
<dbReference type="AlphaFoldDB" id="A0A8D8QTC9"/>
<keyword evidence="5" id="KW-0175">Coiled coil</keyword>
<evidence type="ECO:0000256" key="1">
    <source>
        <dbReference type="ARBA" id="ARBA00004114"/>
    </source>
</evidence>
<feature type="coiled-coil region" evidence="5">
    <location>
        <begin position="638"/>
        <end position="764"/>
    </location>
</feature>
<feature type="region of interest" description="Disordered" evidence="6">
    <location>
        <begin position="600"/>
        <end position="631"/>
    </location>
</feature>
<evidence type="ECO:0000256" key="4">
    <source>
        <dbReference type="ARBA" id="ARBA00038123"/>
    </source>
</evidence>
<name>A0A8D8QTC9_9HEMI</name>